<sequence length="267" mass="29264">MKFKDILFETQGRVATLTLNMPETRNVITNANTIQEIEEVCRMINNDIDVRVLIITGADPAFSAGGNVKEMAKKEGMFAGSPSKLMDGYRKNVQRIPMAIHGLEVPTIAAVNGPAIGAGCDLALMCDMRVASTKAKFGETFLNVGIIPGDGGAYFLPRVVGMAKACEITFTGDIIDGQSAMDMGMVNYVVEHDQLMEKARELADKIACKPPEALRMAKRLLYMGQYLTLPHLLEQSAAFQALCHNTNDHMEALNAMFEKRKPDFKGE</sequence>
<dbReference type="InterPro" id="IPR001753">
    <property type="entry name" value="Enoyl-CoA_hydra/iso"/>
</dbReference>
<dbReference type="AlphaFoldDB" id="A0A1M6VS10"/>
<keyword evidence="5" id="KW-1185">Reference proteome</keyword>
<protein>
    <submittedName>
        <fullName evidence="4">Short chain enoyl-CoA hydratase</fullName>
    </submittedName>
</protein>
<dbReference type="CDD" id="cd06558">
    <property type="entry name" value="crotonase-like"/>
    <property type="match status" value="1"/>
</dbReference>
<keyword evidence="2" id="KW-0456">Lyase</keyword>
<reference evidence="5" key="1">
    <citation type="submission" date="2016-11" db="EMBL/GenBank/DDBJ databases">
        <authorList>
            <person name="Varghese N."/>
            <person name="Submissions S."/>
        </authorList>
    </citation>
    <scope>NUCLEOTIDE SEQUENCE [LARGE SCALE GENOMIC DNA]</scope>
    <source>
        <strain evidence="5">DSM 16219</strain>
    </source>
</reference>
<dbReference type="STRING" id="1121393.SAMN02745216_04183"/>
<dbReference type="Gene3D" id="1.10.12.10">
    <property type="entry name" value="Lyase 2-enoyl-coa Hydratase, Chain A, domain 2"/>
    <property type="match status" value="1"/>
</dbReference>
<dbReference type="GO" id="GO:0016829">
    <property type="term" value="F:lyase activity"/>
    <property type="evidence" value="ECO:0007669"/>
    <property type="project" value="UniProtKB-KW"/>
</dbReference>
<proteinExistence type="inferred from homology"/>
<name>A0A1M6VS10_9BACT</name>
<evidence type="ECO:0000313" key="5">
    <source>
        <dbReference type="Proteomes" id="UP000183994"/>
    </source>
</evidence>
<dbReference type="SUPFAM" id="SSF52096">
    <property type="entry name" value="ClpP/crotonase"/>
    <property type="match status" value="1"/>
</dbReference>
<evidence type="ECO:0000256" key="3">
    <source>
        <dbReference type="RuleBase" id="RU003707"/>
    </source>
</evidence>
<dbReference type="PANTHER" id="PTHR11941">
    <property type="entry name" value="ENOYL-COA HYDRATASE-RELATED"/>
    <property type="match status" value="1"/>
</dbReference>
<dbReference type="Proteomes" id="UP000183994">
    <property type="component" value="Unassembled WGS sequence"/>
</dbReference>
<dbReference type="EMBL" id="FQZU01000035">
    <property type="protein sequence ID" value="SHK84292.1"/>
    <property type="molecule type" value="Genomic_DNA"/>
</dbReference>
<dbReference type="GO" id="GO:0006635">
    <property type="term" value="P:fatty acid beta-oxidation"/>
    <property type="evidence" value="ECO:0007669"/>
    <property type="project" value="TreeGrafter"/>
</dbReference>
<dbReference type="Pfam" id="PF00378">
    <property type="entry name" value="ECH_1"/>
    <property type="match status" value="1"/>
</dbReference>
<evidence type="ECO:0000256" key="1">
    <source>
        <dbReference type="ARBA" id="ARBA00005254"/>
    </source>
</evidence>
<dbReference type="RefSeq" id="WP_073478210.1">
    <property type="nucleotide sequence ID" value="NZ_FQZU01000035.1"/>
</dbReference>
<accession>A0A1M6VS10</accession>
<comment type="similarity">
    <text evidence="1 3">Belongs to the enoyl-CoA hydratase/isomerase family.</text>
</comment>
<dbReference type="InterPro" id="IPR029045">
    <property type="entry name" value="ClpP/crotonase-like_dom_sf"/>
</dbReference>
<dbReference type="PANTHER" id="PTHR11941:SF54">
    <property type="entry name" value="ENOYL-COA HYDRATASE, MITOCHONDRIAL"/>
    <property type="match status" value="1"/>
</dbReference>
<dbReference type="InterPro" id="IPR014748">
    <property type="entry name" value="Enoyl-CoA_hydra_C"/>
</dbReference>
<dbReference type="PROSITE" id="PS00166">
    <property type="entry name" value="ENOYL_COA_HYDRATASE"/>
    <property type="match status" value="1"/>
</dbReference>
<gene>
    <name evidence="4" type="ORF">SAMN02745216_04183</name>
</gene>
<evidence type="ECO:0000256" key="2">
    <source>
        <dbReference type="ARBA" id="ARBA00023239"/>
    </source>
</evidence>
<dbReference type="InterPro" id="IPR018376">
    <property type="entry name" value="Enoyl-CoA_hyd/isom_CS"/>
</dbReference>
<evidence type="ECO:0000313" key="4">
    <source>
        <dbReference type="EMBL" id="SHK84292.1"/>
    </source>
</evidence>
<dbReference type="NCBIfam" id="NF006699">
    <property type="entry name" value="PRK09245.1"/>
    <property type="match status" value="1"/>
</dbReference>
<dbReference type="OrthoDB" id="5365311at2"/>
<organism evidence="4 5">
    <name type="scientific">Desulfatibacillum alkenivorans DSM 16219</name>
    <dbReference type="NCBI Taxonomy" id="1121393"/>
    <lineage>
        <taxon>Bacteria</taxon>
        <taxon>Pseudomonadati</taxon>
        <taxon>Thermodesulfobacteriota</taxon>
        <taxon>Desulfobacteria</taxon>
        <taxon>Desulfobacterales</taxon>
        <taxon>Desulfatibacillaceae</taxon>
        <taxon>Desulfatibacillum</taxon>
    </lineage>
</organism>
<dbReference type="Gene3D" id="3.90.226.10">
    <property type="entry name" value="2-enoyl-CoA Hydratase, Chain A, domain 1"/>
    <property type="match status" value="1"/>
</dbReference>